<comment type="caution">
    <text evidence="4">The sequence shown here is derived from an EMBL/GenBank/DDBJ whole genome shotgun (WGS) entry which is preliminary data.</text>
</comment>
<dbReference type="PANTHER" id="PTHR39160">
    <property type="entry name" value="CELL WALL-BINDING PROTEIN YOCH"/>
    <property type="match status" value="1"/>
</dbReference>
<feature type="signal peptide" evidence="2">
    <location>
        <begin position="1"/>
        <end position="25"/>
    </location>
</feature>
<evidence type="ECO:0000313" key="5">
    <source>
        <dbReference type="Proteomes" id="UP000635828"/>
    </source>
</evidence>
<dbReference type="EMBL" id="JACOOS010000013">
    <property type="protein sequence ID" value="MBC5678239.1"/>
    <property type="molecule type" value="Genomic_DNA"/>
</dbReference>
<name>A0ABR7FSP9_9FIRM</name>
<evidence type="ECO:0000256" key="2">
    <source>
        <dbReference type="SAM" id="SignalP"/>
    </source>
</evidence>
<keyword evidence="5" id="KW-1185">Reference proteome</keyword>
<evidence type="ECO:0000313" key="4">
    <source>
        <dbReference type="EMBL" id="MBC5678239.1"/>
    </source>
</evidence>
<dbReference type="Gene3D" id="2.40.40.10">
    <property type="entry name" value="RlpA-like domain"/>
    <property type="match status" value="1"/>
</dbReference>
<dbReference type="RefSeq" id="WP_034548802.1">
    <property type="nucleotide sequence ID" value="NZ_JACOOS010000013.1"/>
</dbReference>
<dbReference type="CDD" id="cd14667">
    <property type="entry name" value="3D_containing_proteins"/>
    <property type="match status" value="1"/>
</dbReference>
<organism evidence="4 5">
    <name type="scientific">Anaerostipes hominis</name>
    <name type="common">ex Liu et al. 2021</name>
    <dbReference type="NCBI Taxonomy" id="2763018"/>
    <lineage>
        <taxon>Bacteria</taxon>
        <taxon>Bacillati</taxon>
        <taxon>Bacillota</taxon>
        <taxon>Clostridia</taxon>
        <taxon>Lachnospirales</taxon>
        <taxon>Lachnospiraceae</taxon>
        <taxon>Anaerostipes</taxon>
    </lineage>
</organism>
<evidence type="ECO:0000256" key="1">
    <source>
        <dbReference type="ARBA" id="ARBA00022729"/>
    </source>
</evidence>
<proteinExistence type="predicted"/>
<dbReference type="Proteomes" id="UP000635828">
    <property type="component" value="Unassembled WGS sequence"/>
</dbReference>
<accession>A0ABR7FSP9</accession>
<dbReference type="InterPro" id="IPR051933">
    <property type="entry name" value="Resuscitation_pf_RpfB"/>
</dbReference>
<keyword evidence="1 2" id="KW-0732">Signal</keyword>
<sequence>MKILKIAAKKKFLLLAMMAAVVTGALFTGSSSTEAKAKKVQYLGKYKLTAYCGCRKCSGGYGNKTATGRRAKQGRTIAVDKRKIKLGSKIKIKGKTYVAEDVGGGVKGKHIDVYFNSHKKVKKFGRKNNVKVYKIKK</sequence>
<reference evidence="4 5" key="1">
    <citation type="submission" date="2020-08" db="EMBL/GenBank/DDBJ databases">
        <title>Genome public.</title>
        <authorList>
            <person name="Liu C."/>
            <person name="Sun Q."/>
        </authorList>
    </citation>
    <scope>NUCLEOTIDE SEQUENCE [LARGE SCALE GENOMIC DNA]</scope>
    <source>
        <strain evidence="4 5">NSJ-7</strain>
    </source>
</reference>
<protein>
    <submittedName>
        <fullName evidence="4">3D domain-containing protein</fullName>
    </submittedName>
</protein>
<gene>
    <name evidence="4" type="ORF">H8S22_11695</name>
</gene>
<feature type="domain" description="3D" evidence="3">
    <location>
        <begin position="75"/>
        <end position="135"/>
    </location>
</feature>
<evidence type="ECO:0000259" key="3">
    <source>
        <dbReference type="Pfam" id="PF06725"/>
    </source>
</evidence>
<dbReference type="InterPro" id="IPR059180">
    <property type="entry name" value="3D_YorM"/>
</dbReference>
<dbReference type="InterPro" id="IPR010611">
    <property type="entry name" value="3D_dom"/>
</dbReference>
<dbReference type="PANTHER" id="PTHR39160:SF4">
    <property type="entry name" value="RESUSCITATION-PROMOTING FACTOR RPFB"/>
    <property type="match status" value="1"/>
</dbReference>
<dbReference type="Pfam" id="PF06725">
    <property type="entry name" value="3D"/>
    <property type="match status" value="1"/>
</dbReference>
<dbReference type="SUPFAM" id="SSF50685">
    <property type="entry name" value="Barwin-like endoglucanases"/>
    <property type="match status" value="1"/>
</dbReference>
<dbReference type="InterPro" id="IPR036908">
    <property type="entry name" value="RlpA-like_sf"/>
</dbReference>
<feature type="chain" id="PRO_5045565071" evidence="2">
    <location>
        <begin position="26"/>
        <end position="137"/>
    </location>
</feature>